<evidence type="ECO:0000313" key="2">
    <source>
        <dbReference type="Proteomes" id="UP000019484"/>
    </source>
</evidence>
<dbReference type="AlphaFoldDB" id="W9YPF3"/>
<gene>
    <name evidence="1" type="ORF">A1O1_03205</name>
</gene>
<dbReference type="HOGENOM" id="CLU_1030573_0_0_1"/>
<dbReference type="GeneID" id="19158100"/>
<dbReference type="PANTHER" id="PTHR42085:SF2">
    <property type="entry name" value="F-BOX DOMAIN-CONTAINING PROTEIN"/>
    <property type="match status" value="1"/>
</dbReference>
<reference evidence="1 2" key="1">
    <citation type="submission" date="2013-03" db="EMBL/GenBank/DDBJ databases">
        <title>The Genome Sequence of Capronia coronata CBS 617.96.</title>
        <authorList>
            <consortium name="The Broad Institute Genomics Platform"/>
            <person name="Cuomo C."/>
            <person name="de Hoog S."/>
            <person name="Gorbushina A."/>
            <person name="Walker B."/>
            <person name="Young S.K."/>
            <person name="Zeng Q."/>
            <person name="Gargeya S."/>
            <person name="Fitzgerald M."/>
            <person name="Haas B."/>
            <person name="Abouelleil A."/>
            <person name="Allen A.W."/>
            <person name="Alvarado L."/>
            <person name="Arachchi H.M."/>
            <person name="Berlin A.M."/>
            <person name="Chapman S.B."/>
            <person name="Gainer-Dewar J."/>
            <person name="Goldberg J."/>
            <person name="Griggs A."/>
            <person name="Gujja S."/>
            <person name="Hansen M."/>
            <person name="Howarth C."/>
            <person name="Imamovic A."/>
            <person name="Ireland A."/>
            <person name="Larimer J."/>
            <person name="McCowan C."/>
            <person name="Murphy C."/>
            <person name="Pearson M."/>
            <person name="Poon T.W."/>
            <person name="Priest M."/>
            <person name="Roberts A."/>
            <person name="Saif S."/>
            <person name="Shea T."/>
            <person name="Sisk P."/>
            <person name="Sykes S."/>
            <person name="Wortman J."/>
            <person name="Nusbaum C."/>
            <person name="Birren B."/>
        </authorList>
    </citation>
    <scope>NUCLEOTIDE SEQUENCE [LARGE SCALE GENOMIC DNA]</scope>
    <source>
        <strain evidence="1 2">CBS 617.96</strain>
    </source>
</reference>
<dbReference type="PANTHER" id="PTHR42085">
    <property type="entry name" value="F-BOX DOMAIN-CONTAINING PROTEIN"/>
    <property type="match status" value="1"/>
</dbReference>
<name>W9YPF3_9EURO</name>
<keyword evidence="2" id="KW-1185">Reference proteome</keyword>
<comment type="caution">
    <text evidence="1">The sequence shown here is derived from an EMBL/GenBank/DDBJ whole genome shotgun (WGS) entry which is preliminary data.</text>
</comment>
<dbReference type="InterPro" id="IPR038883">
    <property type="entry name" value="AN11006-like"/>
</dbReference>
<dbReference type="EMBL" id="AMWN01000002">
    <property type="protein sequence ID" value="EXJ94807.1"/>
    <property type="molecule type" value="Genomic_DNA"/>
</dbReference>
<accession>W9YPF3</accession>
<sequence length="270" mass="30802">MPKILKGTRQTPRQTPYCKQAAIQARKTPQIFPQRSRFLELPLEVRLSLYSYFIDIPLTIGCGYDYTNKEMVLARKTLLLVCRQMHEEWAPLFFRSTTVVVNTLKEEFRANHGPGVEKSWLIAGSSCIAPTDFHNASGFGNVFLKCLDPYKLRNLRSLKFDATVWTRAHSYRPQSRHPYVDFQGLRDLGRVLQQHKDIFVSLEEVTLREKRWCDFANEYPTFPVGCDAVTQARTVWSVASLKGGMGCRGEESAGKKSECVFPGLERGQTG</sequence>
<dbReference type="OrthoDB" id="4150366at2759"/>
<organism evidence="1 2">
    <name type="scientific">Capronia coronata CBS 617.96</name>
    <dbReference type="NCBI Taxonomy" id="1182541"/>
    <lineage>
        <taxon>Eukaryota</taxon>
        <taxon>Fungi</taxon>
        <taxon>Dikarya</taxon>
        <taxon>Ascomycota</taxon>
        <taxon>Pezizomycotina</taxon>
        <taxon>Eurotiomycetes</taxon>
        <taxon>Chaetothyriomycetidae</taxon>
        <taxon>Chaetothyriales</taxon>
        <taxon>Herpotrichiellaceae</taxon>
        <taxon>Capronia</taxon>
    </lineage>
</organism>
<protein>
    <submittedName>
        <fullName evidence="1">Uncharacterized protein</fullName>
    </submittedName>
</protein>
<evidence type="ECO:0000313" key="1">
    <source>
        <dbReference type="EMBL" id="EXJ94807.1"/>
    </source>
</evidence>
<proteinExistence type="predicted"/>
<dbReference type="RefSeq" id="XP_007722301.1">
    <property type="nucleotide sequence ID" value="XM_007724111.1"/>
</dbReference>
<dbReference type="Proteomes" id="UP000019484">
    <property type="component" value="Unassembled WGS sequence"/>
</dbReference>